<dbReference type="Pfam" id="PF04471">
    <property type="entry name" value="Mrr_cat"/>
    <property type="match status" value="1"/>
</dbReference>
<sequence length="628" mass="72912">MGYNLISGTSQRFYHTIESDLDAITTSPTREGIFKNLSQIGYDKFPEFILDILVKVEGHTAVDVTDGQGDEKQDILTTNTKGERCITQCKHTGNYQSHYNGNDLDTLVVASMRKDCQQGIFVTNADLTPQGKKYINDEEYNRGIKSPEDFRDISYWNGFKIWEKIKNNKDILNKWFSDLGQVHSLRSFKFDLTVQEFPYDDRDEGESFNNIISKLKSKKWVKEVEEGLVYRGNFSSRYEVHFKRWFQFTGGLDINFIPPGNNLDFINKALYALTIEVKIKSDKNYSPSIIRQDIVNKIAKEILPISQPGKTWWHITTSKIKSFIYIHDIQEPREIDLTSSLTFISTENGKVFPELKYCTDLKGKFKTINVDEDIVMVHRNSGISVIPYFEQKIDPVQQYDNQIIQQRQLAEIASYNFFAVKNIDSSYLMRVRRLLDHHWVALQMDDDTIIWAVDPDTDPEKIDLIHGRVETLGVSILRIPPEEIPKILKNIQKDLSPSTWMYTPDIDSISFPILLEKRIFWLSKEFSLAKEIDVEMAMELLKYKYTYESRNGFDNMVTDQMATHSTELKSLLLDILNIRGNKMLDLGFSKSTITLYMRFREIGLESADVLAAKYIKEFQKVMDEIQLL</sequence>
<evidence type="ECO:0000313" key="3">
    <source>
        <dbReference type="Proteomes" id="UP000253235"/>
    </source>
</evidence>
<accession>A0A482TQJ2</accession>
<dbReference type="Gene3D" id="3.40.1350.10">
    <property type="match status" value="1"/>
</dbReference>
<dbReference type="RefSeq" id="WP_113667241.1">
    <property type="nucleotide sequence ID" value="NZ_QNVY02000009.1"/>
</dbReference>
<name>A0A482TQJ2_9FLAO</name>
<dbReference type="AlphaFoldDB" id="A0A482TQJ2"/>
<dbReference type="GO" id="GO:0003677">
    <property type="term" value="F:DNA binding"/>
    <property type="evidence" value="ECO:0007669"/>
    <property type="project" value="InterPro"/>
</dbReference>
<keyword evidence="3" id="KW-1185">Reference proteome</keyword>
<dbReference type="GO" id="GO:0004519">
    <property type="term" value="F:endonuclease activity"/>
    <property type="evidence" value="ECO:0007669"/>
    <property type="project" value="InterPro"/>
</dbReference>
<dbReference type="OrthoDB" id="1286672at2"/>
<dbReference type="Proteomes" id="UP000253235">
    <property type="component" value="Unassembled WGS sequence"/>
</dbReference>
<gene>
    <name evidence="2" type="ORF">DR871_016205</name>
</gene>
<proteinExistence type="predicted"/>
<dbReference type="InterPro" id="IPR011856">
    <property type="entry name" value="tRNA_endonuc-like_dom_sf"/>
</dbReference>
<dbReference type="InterPro" id="IPR011335">
    <property type="entry name" value="Restrct_endonuc-II-like"/>
</dbReference>
<dbReference type="GO" id="GO:0009307">
    <property type="term" value="P:DNA restriction-modification system"/>
    <property type="evidence" value="ECO:0007669"/>
    <property type="project" value="InterPro"/>
</dbReference>
<evidence type="ECO:0000313" key="2">
    <source>
        <dbReference type="EMBL" id="RYJ50594.1"/>
    </source>
</evidence>
<reference evidence="2 3" key="1">
    <citation type="submission" date="2019-01" db="EMBL/GenBank/DDBJ databases">
        <title>Flavobacterium sp. nov. isolated from arctic soil.</title>
        <authorList>
            <person name="Kim D.-U."/>
        </authorList>
    </citation>
    <scope>NUCLEOTIDE SEQUENCE [LARGE SCALE GENOMIC DNA]</scope>
    <source>
        <strain evidence="2 3">Kopri-42</strain>
    </source>
</reference>
<protein>
    <recommendedName>
        <fullName evidence="1">Restriction endonuclease type IV Mrr domain-containing protein</fullName>
    </recommendedName>
</protein>
<evidence type="ECO:0000259" key="1">
    <source>
        <dbReference type="Pfam" id="PF04471"/>
    </source>
</evidence>
<dbReference type="EMBL" id="QNVY02000009">
    <property type="protein sequence ID" value="RYJ50594.1"/>
    <property type="molecule type" value="Genomic_DNA"/>
</dbReference>
<organism evidence="2 3">
    <name type="scientific">Flavobacterium petrolei</name>
    <dbReference type="NCBI Taxonomy" id="2259594"/>
    <lineage>
        <taxon>Bacteria</taxon>
        <taxon>Pseudomonadati</taxon>
        <taxon>Bacteroidota</taxon>
        <taxon>Flavobacteriia</taxon>
        <taxon>Flavobacteriales</taxon>
        <taxon>Flavobacteriaceae</taxon>
        <taxon>Flavobacterium</taxon>
    </lineage>
</organism>
<comment type="caution">
    <text evidence="2">The sequence shown here is derived from an EMBL/GenBank/DDBJ whole genome shotgun (WGS) entry which is preliminary data.</text>
</comment>
<dbReference type="InterPro" id="IPR007560">
    <property type="entry name" value="Restrct_endonuc_IV_Mrr"/>
</dbReference>
<dbReference type="SUPFAM" id="SSF52980">
    <property type="entry name" value="Restriction endonuclease-like"/>
    <property type="match status" value="1"/>
</dbReference>
<feature type="domain" description="Restriction endonuclease type IV Mrr" evidence="1">
    <location>
        <begin position="40"/>
        <end position="137"/>
    </location>
</feature>